<dbReference type="Gene3D" id="1.10.3110.10">
    <property type="entry name" value="protoporphyrinogen ix oxidase, domain 3"/>
    <property type="match status" value="1"/>
</dbReference>
<comment type="catalytic activity">
    <reaction evidence="10">
        <text>protoporphyrinogen IX + 3 O2 = protoporphyrin IX + 3 H2O2</text>
        <dbReference type="Rhea" id="RHEA:25576"/>
        <dbReference type="ChEBI" id="CHEBI:15379"/>
        <dbReference type="ChEBI" id="CHEBI:16240"/>
        <dbReference type="ChEBI" id="CHEBI:57306"/>
        <dbReference type="ChEBI" id="CHEBI:57307"/>
        <dbReference type="EC" id="1.3.3.4"/>
    </reaction>
</comment>
<evidence type="ECO:0000259" key="14">
    <source>
        <dbReference type="Pfam" id="PF13193"/>
    </source>
</evidence>
<dbReference type="InterPro" id="IPR042099">
    <property type="entry name" value="ANL_N_sf"/>
</dbReference>
<dbReference type="InterPro" id="IPR036188">
    <property type="entry name" value="FAD/NAD-bd_sf"/>
</dbReference>
<protein>
    <recommendedName>
        <fullName evidence="6">protoporphyrinogen oxidase</fullName>
        <ecNumber evidence="6">1.3.3.4</ecNumber>
    </recommendedName>
</protein>
<dbReference type="Pfam" id="PF00501">
    <property type="entry name" value="AMP-binding"/>
    <property type="match status" value="1"/>
</dbReference>
<comment type="pathway">
    <text evidence="2">Phytoalexin biosynthesis; 3,4',5-trihydroxystilbene biosynthesis; 3,4',5-trihydroxystilbene from trans-4-coumarate: step 1/2.</text>
</comment>
<feature type="domain" description="Amine oxidase" evidence="13">
    <location>
        <begin position="611"/>
        <end position="1078"/>
    </location>
</feature>
<reference evidence="15 16" key="1">
    <citation type="journal article" date="2021" name="bioRxiv">
        <title>Chromosome-scale and haplotype-resolved genome assembly of a tetraploid potato cultivar.</title>
        <authorList>
            <person name="Sun H."/>
            <person name="Jiao W.-B."/>
            <person name="Krause K."/>
            <person name="Campoy J.A."/>
            <person name="Goel M."/>
            <person name="Folz-Donahue K."/>
            <person name="Kukat C."/>
            <person name="Huettel B."/>
            <person name="Schneeberger K."/>
        </authorList>
    </citation>
    <scope>NUCLEOTIDE SEQUENCE [LARGE SCALE GENOMIC DNA]</scope>
    <source>
        <strain evidence="15">SolTubOtavaFocal</strain>
        <tissue evidence="15">Leaves</tissue>
    </source>
</reference>
<dbReference type="InterPro" id="IPR000873">
    <property type="entry name" value="AMP-dep_synth/lig_dom"/>
</dbReference>
<keyword evidence="9" id="KW-0627">Porphyrin biosynthesis</keyword>
<dbReference type="Gene3D" id="3.30.300.30">
    <property type="match status" value="1"/>
</dbReference>
<dbReference type="InterPro" id="IPR002937">
    <property type="entry name" value="Amino_oxidase"/>
</dbReference>
<gene>
    <name evidence="15" type="ORF">KY290_019542</name>
</gene>
<evidence type="ECO:0000256" key="7">
    <source>
        <dbReference type="ARBA" id="ARBA00022598"/>
    </source>
</evidence>
<evidence type="ECO:0000256" key="10">
    <source>
        <dbReference type="ARBA" id="ARBA00047554"/>
    </source>
</evidence>
<evidence type="ECO:0000256" key="2">
    <source>
        <dbReference type="ARBA" id="ARBA00004930"/>
    </source>
</evidence>
<feature type="domain" description="AMP-binding enzyme C-terminal" evidence="14">
    <location>
        <begin position="449"/>
        <end position="524"/>
    </location>
</feature>
<feature type="compositionally biased region" description="Low complexity" evidence="11">
    <location>
        <begin position="1"/>
        <end position="18"/>
    </location>
</feature>
<sequence length="1092" mass="120843">MDNSSSSSSVDPNSGFSSKTKTFHSLRPPLLLPPMSSPLSAASYALSLQHNTEDTAFIDSSTGRHISFSDFRQRVVSLASSIQNTLRLSKNDVAFVLSPNSTHIPILYFSLLSLGVVISPVNPLSTESELLRQIKLTKPVIAFATSRNFQKLPKLKHPTVLIDSPEFELMMRNTELKFETVEVNQSDLAAIMYSSGTTGEVKGVKLTQRNFIASIANYHAQRQERDSPAVMLYTVPLFHVFGFHYFLKSVALTETVVVMERFDLKKMLKTVEDFRVTQLVVAPPVVVAMAKGSVTHGYDLSSLEAVGSGGASLGKDVMQAFADKFPKIILFQGYGLTETAGAAFRAGTTEEMLRQGSVGRLLANTEAKIVDPDTGIGLHPGEQGELWIKGPTIMQGYIGDPKNTSETLMPGGWLRTGDLCYIDHHGYLFVVDRLKELIKYKGYQVAPAELEQLLQSHPEIVDAAVIPYPDEEAGQLPMAFVVRRPQSALDKEQVIDFISKQVAPYKKIRRVAFVGSIPKSPSGKILRKELKRIHLPGSKFKFAEEHRWFYFNVATTEITVFVQGQTYKFYSTLIIRKEEENQNAKLSASQRRLVVRERDCPKRVAVIGAGVSGLAAAYKLKIHGLNVTVFEAEGRAGGKLRSLSQDGLIWDEGANTMTESEGDVTFLLDSLGLREKQQFPLSQNKRYIARNGTPTLIPSNPIDLIKSNFLSTGSKLQMLFEPLLWKNNKLTKVSDEHESVSGFFQRHFGKEVVDYLIDPFVAGTCGGDPDSLSMHLSFPELWNLEKRFGSVIVGAIRSKLSPIKEKKQGPPKTSVNKKRQRGSFSFLGGMQTLTDAICKDLKEDELRLNSRVLELSCSCSGDSAIDSWSIFSASPHKRQAEEESFDAVIMTAPLCDVKSMKIAKRGNPFLLNFIPEVDYVPLSVVITTFKKESVKHPLEGFGVLVPSQEQKHGLKTLGTLFSSMMFPDRAPNNVYLYTTFVGGSRNRELAKASRTELKEIVTSDLKQLLGAEGEPTYVNHVCWSKAFPLYGHNYDLVLDAIDKMEKNLPGLFYAGNHKGGLSVDKALSSGCNAADLVISYLEAVSKDTKNHS</sequence>
<dbReference type="PANTHER" id="PTHR24096:SF160">
    <property type="entry name" value="4-COUMARATE--COA LIGASE-LIKE 9"/>
    <property type="match status" value="1"/>
</dbReference>
<dbReference type="SUPFAM" id="SSF54373">
    <property type="entry name" value="FAD-linked reductases, C-terminal domain"/>
    <property type="match status" value="1"/>
</dbReference>
<evidence type="ECO:0000256" key="11">
    <source>
        <dbReference type="SAM" id="MobiDB-lite"/>
    </source>
</evidence>
<evidence type="ECO:0000256" key="6">
    <source>
        <dbReference type="ARBA" id="ARBA00012867"/>
    </source>
</evidence>
<evidence type="ECO:0000256" key="4">
    <source>
        <dbReference type="ARBA" id="ARBA00006432"/>
    </source>
</evidence>
<name>A0ABQ7VHC3_SOLTU</name>
<comment type="similarity">
    <text evidence="4">Belongs to the ATP-dependent AMP-binding enzyme family.</text>
</comment>
<dbReference type="Pfam" id="PF13193">
    <property type="entry name" value="AMP-binding_C"/>
    <property type="match status" value="1"/>
</dbReference>
<feature type="region of interest" description="Disordered" evidence="11">
    <location>
        <begin position="1"/>
        <end position="21"/>
    </location>
</feature>
<dbReference type="CDD" id="cd05904">
    <property type="entry name" value="4CL"/>
    <property type="match status" value="1"/>
</dbReference>
<keyword evidence="16" id="KW-1185">Reference proteome</keyword>
<comment type="pathway">
    <text evidence="3">Porphyrin-containing compound metabolism; protoporphyrin-IX biosynthesis; protoporphyrin-IX from protoporphyrinogen-IX: step 1/1.</text>
</comment>
<evidence type="ECO:0000259" key="12">
    <source>
        <dbReference type="Pfam" id="PF00501"/>
    </source>
</evidence>
<evidence type="ECO:0000313" key="16">
    <source>
        <dbReference type="Proteomes" id="UP000826656"/>
    </source>
</evidence>
<accession>A0ABQ7VHC3</accession>
<evidence type="ECO:0000256" key="8">
    <source>
        <dbReference type="ARBA" id="ARBA00023051"/>
    </source>
</evidence>
<feature type="domain" description="AMP-dependent synthetase/ligase" evidence="12">
    <location>
        <begin position="50"/>
        <end position="397"/>
    </location>
</feature>
<dbReference type="SUPFAM" id="SSF51905">
    <property type="entry name" value="FAD/NAD(P)-binding domain"/>
    <property type="match status" value="1"/>
</dbReference>
<evidence type="ECO:0000256" key="5">
    <source>
        <dbReference type="ARBA" id="ARBA00010551"/>
    </source>
</evidence>
<evidence type="ECO:0000259" key="13">
    <source>
        <dbReference type="Pfam" id="PF01593"/>
    </source>
</evidence>
<dbReference type="NCBIfam" id="TIGR00562">
    <property type="entry name" value="proto_IX_ox"/>
    <property type="match status" value="1"/>
</dbReference>
<comment type="function">
    <text evidence="1">Catalyzes the 6-electron oxidation of protoporphyrinogen-IX to form protoporphyrin-IX.</text>
</comment>
<comment type="caution">
    <text evidence="15">The sequence shown here is derived from an EMBL/GenBank/DDBJ whole genome shotgun (WGS) entry which is preliminary data.</text>
</comment>
<keyword evidence="8" id="KW-0587">Phenylpropanoid metabolism</keyword>
<organism evidence="15 16">
    <name type="scientific">Solanum tuberosum</name>
    <name type="common">Potato</name>
    <dbReference type="NCBI Taxonomy" id="4113"/>
    <lineage>
        <taxon>Eukaryota</taxon>
        <taxon>Viridiplantae</taxon>
        <taxon>Streptophyta</taxon>
        <taxon>Embryophyta</taxon>
        <taxon>Tracheophyta</taxon>
        <taxon>Spermatophyta</taxon>
        <taxon>Magnoliopsida</taxon>
        <taxon>eudicotyledons</taxon>
        <taxon>Gunneridae</taxon>
        <taxon>Pentapetalae</taxon>
        <taxon>asterids</taxon>
        <taxon>lamiids</taxon>
        <taxon>Solanales</taxon>
        <taxon>Solanaceae</taxon>
        <taxon>Solanoideae</taxon>
        <taxon>Solaneae</taxon>
        <taxon>Solanum</taxon>
    </lineage>
</organism>
<dbReference type="PRINTS" id="PR00419">
    <property type="entry name" value="ADXRDTASE"/>
</dbReference>
<dbReference type="Proteomes" id="UP000826656">
    <property type="component" value="Unassembled WGS sequence"/>
</dbReference>
<dbReference type="Gene3D" id="3.40.50.12780">
    <property type="entry name" value="N-terminal domain of ligase-like"/>
    <property type="match status" value="1"/>
</dbReference>
<dbReference type="InterPro" id="IPR025110">
    <property type="entry name" value="AMP-bd_C"/>
</dbReference>
<dbReference type="SUPFAM" id="SSF56801">
    <property type="entry name" value="Acetyl-CoA synthetase-like"/>
    <property type="match status" value="1"/>
</dbReference>
<keyword evidence="7" id="KW-0436">Ligase</keyword>
<dbReference type="Gene3D" id="3.50.50.60">
    <property type="entry name" value="FAD/NAD(P)-binding domain"/>
    <property type="match status" value="1"/>
</dbReference>
<dbReference type="Gene3D" id="3.90.660.20">
    <property type="entry name" value="Protoporphyrinogen oxidase, mitochondrial, domain 2"/>
    <property type="match status" value="1"/>
</dbReference>
<evidence type="ECO:0000256" key="3">
    <source>
        <dbReference type="ARBA" id="ARBA00005073"/>
    </source>
</evidence>
<dbReference type="InterPro" id="IPR004572">
    <property type="entry name" value="Protoporphyrinogen_oxidase"/>
</dbReference>
<evidence type="ECO:0000256" key="1">
    <source>
        <dbReference type="ARBA" id="ARBA00002600"/>
    </source>
</evidence>
<dbReference type="PANTHER" id="PTHR24096">
    <property type="entry name" value="LONG-CHAIN-FATTY-ACID--COA LIGASE"/>
    <property type="match status" value="1"/>
</dbReference>
<dbReference type="InterPro" id="IPR020845">
    <property type="entry name" value="AMP-binding_CS"/>
</dbReference>
<dbReference type="PROSITE" id="PS00455">
    <property type="entry name" value="AMP_BINDING"/>
    <property type="match status" value="1"/>
</dbReference>
<comment type="similarity">
    <text evidence="5">Belongs to the protoporphyrinogen/coproporphyrinogen oxidase family. Protoporphyrinogen oxidase subfamily.</text>
</comment>
<evidence type="ECO:0000256" key="9">
    <source>
        <dbReference type="ARBA" id="ARBA00023244"/>
    </source>
</evidence>
<dbReference type="EC" id="1.3.3.4" evidence="6"/>
<dbReference type="InterPro" id="IPR045851">
    <property type="entry name" value="AMP-bd_C_sf"/>
</dbReference>
<dbReference type="EMBL" id="JAIVGD010000013">
    <property type="protein sequence ID" value="KAH0763469.1"/>
    <property type="molecule type" value="Genomic_DNA"/>
</dbReference>
<evidence type="ECO:0000313" key="15">
    <source>
        <dbReference type="EMBL" id="KAH0763469.1"/>
    </source>
</evidence>
<dbReference type="Pfam" id="PF01593">
    <property type="entry name" value="Amino_oxidase"/>
    <property type="match status" value="1"/>
</dbReference>
<proteinExistence type="inferred from homology"/>